<dbReference type="SUPFAM" id="SSF52821">
    <property type="entry name" value="Rhodanese/Cell cycle control phosphatase"/>
    <property type="match status" value="1"/>
</dbReference>
<dbReference type="PANTHER" id="PTHR43031:SF18">
    <property type="entry name" value="RHODANESE-RELATED SULFURTRANSFERASES"/>
    <property type="match status" value="1"/>
</dbReference>
<evidence type="ECO:0000313" key="3">
    <source>
        <dbReference type="Proteomes" id="UP000276603"/>
    </source>
</evidence>
<dbReference type="InterPro" id="IPR036873">
    <property type="entry name" value="Rhodanese-like_dom_sf"/>
</dbReference>
<evidence type="ECO:0000313" key="2">
    <source>
        <dbReference type="EMBL" id="RKN79594.1"/>
    </source>
</evidence>
<dbReference type="RefSeq" id="WP_120712407.1">
    <property type="nucleotide sequence ID" value="NZ_RBCJ01000003.1"/>
</dbReference>
<dbReference type="Proteomes" id="UP000276603">
    <property type="component" value="Unassembled WGS sequence"/>
</dbReference>
<dbReference type="Pfam" id="PF00581">
    <property type="entry name" value="Rhodanese"/>
    <property type="match status" value="1"/>
</dbReference>
<comment type="caution">
    <text evidence="2">The sequence shown here is derived from an EMBL/GenBank/DDBJ whole genome shotgun (WGS) entry which is preliminary data.</text>
</comment>
<proteinExistence type="predicted"/>
<reference evidence="2 3" key="1">
    <citation type="submission" date="2018-10" db="EMBL/GenBank/DDBJ databases">
        <title>Ulvibacterium marinum gen. nov., sp. nov., a novel marine bacterium of the family Flavobacteriaceae, isolated from a culture of the green alga Ulva prolifera.</title>
        <authorList>
            <person name="Zhang Z."/>
        </authorList>
    </citation>
    <scope>NUCLEOTIDE SEQUENCE [LARGE SCALE GENOMIC DNA]</scope>
    <source>
        <strain evidence="2 3">CCMM003</strain>
    </source>
</reference>
<organism evidence="2 3">
    <name type="scientific">Ulvibacterium marinum</name>
    <dbReference type="NCBI Taxonomy" id="2419782"/>
    <lineage>
        <taxon>Bacteria</taxon>
        <taxon>Pseudomonadati</taxon>
        <taxon>Bacteroidota</taxon>
        <taxon>Flavobacteriia</taxon>
        <taxon>Flavobacteriales</taxon>
        <taxon>Flavobacteriaceae</taxon>
        <taxon>Ulvibacterium</taxon>
    </lineage>
</organism>
<dbReference type="OrthoDB" id="9808735at2"/>
<dbReference type="CDD" id="cd00158">
    <property type="entry name" value="RHOD"/>
    <property type="match status" value="1"/>
</dbReference>
<dbReference type="AlphaFoldDB" id="A0A3B0C610"/>
<feature type="domain" description="Rhodanese" evidence="1">
    <location>
        <begin position="32"/>
        <end position="118"/>
    </location>
</feature>
<sequence length="119" mass="13850">MKFVPVIIAFLSLNFGYAQIKSKPITEFSQKDIKDGILIDVRTPKEFGMGHLENALNINWFDKEFSKRFDTIPKKRRLYVYCKKGGRSAKAQKLLDSLGYWNVVNLEGGYDHWKANKKF</sequence>
<dbReference type="PANTHER" id="PTHR43031">
    <property type="entry name" value="FAD-DEPENDENT OXIDOREDUCTASE"/>
    <property type="match status" value="1"/>
</dbReference>
<dbReference type="SMART" id="SM00450">
    <property type="entry name" value="RHOD"/>
    <property type="match status" value="1"/>
</dbReference>
<dbReference type="PROSITE" id="PS50206">
    <property type="entry name" value="RHODANESE_3"/>
    <property type="match status" value="1"/>
</dbReference>
<dbReference type="Gene3D" id="3.40.250.10">
    <property type="entry name" value="Rhodanese-like domain"/>
    <property type="match status" value="1"/>
</dbReference>
<accession>A0A3B0C610</accession>
<protein>
    <submittedName>
        <fullName evidence="2">Rhodanese-like domain-containing protein</fullName>
    </submittedName>
</protein>
<name>A0A3B0C610_9FLAO</name>
<evidence type="ECO:0000259" key="1">
    <source>
        <dbReference type="PROSITE" id="PS50206"/>
    </source>
</evidence>
<dbReference type="InterPro" id="IPR050229">
    <property type="entry name" value="GlpE_sulfurtransferase"/>
</dbReference>
<dbReference type="EMBL" id="RBCJ01000003">
    <property type="protein sequence ID" value="RKN79594.1"/>
    <property type="molecule type" value="Genomic_DNA"/>
</dbReference>
<dbReference type="InterPro" id="IPR001763">
    <property type="entry name" value="Rhodanese-like_dom"/>
</dbReference>
<keyword evidence="3" id="KW-1185">Reference proteome</keyword>
<gene>
    <name evidence="2" type="ORF">D7Z94_14960</name>
</gene>